<organism evidence="1">
    <name type="scientific">Arsenophonus nasoniae</name>
    <name type="common">son-killer infecting Nasonia vitripennis</name>
    <dbReference type="NCBI Taxonomy" id="638"/>
    <lineage>
        <taxon>Bacteria</taxon>
        <taxon>Pseudomonadati</taxon>
        <taxon>Pseudomonadota</taxon>
        <taxon>Gammaproteobacteria</taxon>
        <taxon>Enterobacterales</taxon>
        <taxon>Morganellaceae</taxon>
        <taxon>Arsenophonus</taxon>
    </lineage>
</organism>
<gene>
    <name evidence="1" type="ORF">ARN_30250</name>
</gene>
<proteinExistence type="predicted"/>
<protein>
    <submittedName>
        <fullName evidence="1">Uncharacterized protein</fullName>
    </submittedName>
</protein>
<reference evidence="1" key="1">
    <citation type="journal article" date="2010" name="Insect Mol. Biol.">
        <title>The draft genome sequence of Arsenophonus nasoniae, son-killer bacterium of Nasonia vitripennis, reveals genes associated with virulence and symbiosis.</title>
        <authorList>
            <person name="Wilkes T."/>
            <person name="Darby A.C."/>
            <person name="Choi J."/>
            <person name="Colborne J.K."/>
            <person name="Werren J.H."/>
            <person name="Hurst G.D.D."/>
        </authorList>
    </citation>
    <scope>NUCLEOTIDE SEQUENCE</scope>
</reference>
<evidence type="ECO:0000313" key="1">
    <source>
        <dbReference type="EMBL" id="CBA75619.1"/>
    </source>
</evidence>
<dbReference type="AlphaFoldDB" id="D2U331"/>
<dbReference type="EMBL" id="FN545254">
    <property type="protein sequence ID" value="CBA75619.1"/>
    <property type="molecule type" value="Genomic_DNA"/>
</dbReference>
<name>D2U331_9GAMM</name>
<sequence>MLFIMILTLKNYLLNRESHCLAKKFPHPNKIIPDNHDTSLCWCEKTRHNAFFCIFNK</sequence>
<accession>D2U331</accession>